<evidence type="ECO:0000313" key="1">
    <source>
        <dbReference type="EMBL" id="MED6279727.1"/>
    </source>
</evidence>
<evidence type="ECO:0000313" key="2">
    <source>
        <dbReference type="Proteomes" id="UP001352852"/>
    </source>
</evidence>
<sequence length="119" mass="13607">MHVMQCSYMLTHYAPDRQTGRQACQRCWRALGGLLLQLPFPPSKALSGSGGRGIRTVWTQARQAKVTQDRIFSNQVARNYQDLMYCLLYFKSGFLSSKQCILAEIFNNSSQFSFNMLLI</sequence>
<protein>
    <submittedName>
        <fullName evidence="1">Uncharacterized protein</fullName>
    </submittedName>
</protein>
<keyword evidence="2" id="KW-1185">Reference proteome</keyword>
<proteinExistence type="predicted"/>
<comment type="caution">
    <text evidence="1">The sequence shown here is derived from an EMBL/GenBank/DDBJ whole genome shotgun (WGS) entry which is preliminary data.</text>
</comment>
<accession>A0ABU7DXM0</accession>
<dbReference type="Proteomes" id="UP001352852">
    <property type="component" value="Unassembled WGS sequence"/>
</dbReference>
<name>A0ABU7DXM0_9TELE</name>
<organism evidence="1 2">
    <name type="scientific">Characodon lateralis</name>
    <dbReference type="NCBI Taxonomy" id="208331"/>
    <lineage>
        <taxon>Eukaryota</taxon>
        <taxon>Metazoa</taxon>
        <taxon>Chordata</taxon>
        <taxon>Craniata</taxon>
        <taxon>Vertebrata</taxon>
        <taxon>Euteleostomi</taxon>
        <taxon>Actinopterygii</taxon>
        <taxon>Neopterygii</taxon>
        <taxon>Teleostei</taxon>
        <taxon>Neoteleostei</taxon>
        <taxon>Acanthomorphata</taxon>
        <taxon>Ovalentaria</taxon>
        <taxon>Atherinomorphae</taxon>
        <taxon>Cyprinodontiformes</taxon>
        <taxon>Goodeidae</taxon>
        <taxon>Characodon</taxon>
    </lineage>
</organism>
<reference evidence="1 2" key="1">
    <citation type="submission" date="2021-06" db="EMBL/GenBank/DDBJ databases">
        <authorList>
            <person name="Palmer J.M."/>
        </authorList>
    </citation>
    <scope>NUCLEOTIDE SEQUENCE [LARGE SCALE GENOMIC DNA]</scope>
    <source>
        <strain evidence="1 2">CL_MEX2019</strain>
        <tissue evidence="1">Muscle</tissue>
    </source>
</reference>
<gene>
    <name evidence="1" type="ORF">CHARACLAT_003674</name>
</gene>
<dbReference type="EMBL" id="JAHUTJ010041148">
    <property type="protein sequence ID" value="MED6279727.1"/>
    <property type="molecule type" value="Genomic_DNA"/>
</dbReference>